<dbReference type="InterPro" id="IPR020904">
    <property type="entry name" value="Sc_DH/Rdtase_CS"/>
</dbReference>
<evidence type="ECO:0000313" key="4">
    <source>
        <dbReference type="EMBL" id="KIW84919.1"/>
    </source>
</evidence>
<dbReference type="OrthoDB" id="498125at2759"/>
<dbReference type="GO" id="GO:0016491">
    <property type="term" value="F:oxidoreductase activity"/>
    <property type="evidence" value="ECO:0007669"/>
    <property type="project" value="UniProtKB-KW"/>
</dbReference>
<name>A0A0D2HKA2_9EURO</name>
<keyword evidence="2" id="KW-0521">NADP</keyword>
<dbReference type="InterPro" id="IPR036291">
    <property type="entry name" value="NAD(P)-bd_dom_sf"/>
</dbReference>
<reference evidence="4 5" key="1">
    <citation type="submission" date="2015-01" db="EMBL/GenBank/DDBJ databases">
        <title>The Genome Sequence of Fonsecaea pedrosoi CBS 271.37.</title>
        <authorList>
            <consortium name="The Broad Institute Genomics Platform"/>
            <person name="Cuomo C."/>
            <person name="de Hoog S."/>
            <person name="Gorbushina A."/>
            <person name="Stielow B."/>
            <person name="Teixiera M."/>
            <person name="Abouelleil A."/>
            <person name="Chapman S.B."/>
            <person name="Priest M."/>
            <person name="Young S.K."/>
            <person name="Wortman J."/>
            <person name="Nusbaum C."/>
            <person name="Birren B."/>
        </authorList>
    </citation>
    <scope>NUCLEOTIDE SEQUENCE [LARGE SCALE GENOMIC DNA]</scope>
    <source>
        <strain evidence="4 5">CBS 271.37</strain>
    </source>
</reference>
<dbReference type="CDD" id="cd05233">
    <property type="entry name" value="SDR_c"/>
    <property type="match status" value="1"/>
</dbReference>
<comment type="similarity">
    <text evidence="1">Belongs to the short-chain dehydrogenases/reductases (SDR) family.</text>
</comment>
<dbReference type="STRING" id="1442368.A0A0D2HKA2"/>
<evidence type="ECO:0000256" key="2">
    <source>
        <dbReference type="ARBA" id="ARBA00022857"/>
    </source>
</evidence>
<dbReference type="Gene3D" id="3.40.50.720">
    <property type="entry name" value="NAD(P)-binding Rossmann-like Domain"/>
    <property type="match status" value="1"/>
</dbReference>
<dbReference type="InterPro" id="IPR002347">
    <property type="entry name" value="SDR_fam"/>
</dbReference>
<dbReference type="PRINTS" id="PR00081">
    <property type="entry name" value="GDHRDH"/>
</dbReference>
<evidence type="ECO:0000256" key="1">
    <source>
        <dbReference type="ARBA" id="ARBA00006484"/>
    </source>
</evidence>
<dbReference type="PANTHER" id="PTHR43180:SF66">
    <property type="entry name" value="SHORT-CHAIN DEHYDROGENASE_REDUCTASE FAMILY PROTEIN"/>
    <property type="match status" value="1"/>
</dbReference>
<dbReference type="HOGENOM" id="CLU_010194_1_2_1"/>
<organism evidence="4 5">
    <name type="scientific">Fonsecaea pedrosoi CBS 271.37</name>
    <dbReference type="NCBI Taxonomy" id="1442368"/>
    <lineage>
        <taxon>Eukaryota</taxon>
        <taxon>Fungi</taxon>
        <taxon>Dikarya</taxon>
        <taxon>Ascomycota</taxon>
        <taxon>Pezizomycotina</taxon>
        <taxon>Eurotiomycetes</taxon>
        <taxon>Chaetothyriomycetidae</taxon>
        <taxon>Chaetothyriales</taxon>
        <taxon>Herpotrichiellaceae</taxon>
        <taxon>Fonsecaea</taxon>
    </lineage>
</organism>
<dbReference type="EMBL" id="KN846969">
    <property type="protein sequence ID" value="KIW84919.1"/>
    <property type="molecule type" value="Genomic_DNA"/>
</dbReference>
<accession>A0A0D2HKA2</accession>
<dbReference type="Proteomes" id="UP000053029">
    <property type="component" value="Unassembled WGS sequence"/>
</dbReference>
<dbReference type="VEuPathDB" id="FungiDB:Z517_00307"/>
<dbReference type="PROSITE" id="PS00061">
    <property type="entry name" value="ADH_SHORT"/>
    <property type="match status" value="1"/>
</dbReference>
<evidence type="ECO:0000256" key="3">
    <source>
        <dbReference type="ARBA" id="ARBA00023002"/>
    </source>
</evidence>
<dbReference type="PRINTS" id="PR00080">
    <property type="entry name" value="SDRFAMILY"/>
</dbReference>
<dbReference type="SUPFAM" id="SSF51735">
    <property type="entry name" value="NAD(P)-binding Rossmann-fold domains"/>
    <property type="match status" value="1"/>
</dbReference>
<keyword evidence="5" id="KW-1185">Reference proteome</keyword>
<dbReference type="FunFam" id="3.40.50.720:FF:000084">
    <property type="entry name" value="Short-chain dehydrogenase reductase"/>
    <property type="match status" value="1"/>
</dbReference>
<keyword evidence="3" id="KW-0560">Oxidoreductase</keyword>
<evidence type="ECO:0000313" key="5">
    <source>
        <dbReference type="Proteomes" id="UP000053029"/>
    </source>
</evidence>
<gene>
    <name evidence="4" type="ORF">Z517_00307</name>
</gene>
<dbReference type="PANTHER" id="PTHR43180">
    <property type="entry name" value="3-OXOACYL-(ACYL-CARRIER-PROTEIN) REDUCTASE (AFU_ORTHOLOGUE AFUA_6G11210)"/>
    <property type="match status" value="1"/>
</dbReference>
<dbReference type="Pfam" id="PF13561">
    <property type="entry name" value="adh_short_C2"/>
    <property type="match status" value="1"/>
</dbReference>
<dbReference type="RefSeq" id="XP_013288727.1">
    <property type="nucleotide sequence ID" value="XM_013433273.1"/>
</dbReference>
<protein>
    <submittedName>
        <fullName evidence="4">Uncharacterized protein</fullName>
    </submittedName>
</protein>
<dbReference type="GeneID" id="25299797"/>
<dbReference type="AlphaFoldDB" id="A0A0D2HKA2"/>
<proteinExistence type="inferred from homology"/>
<sequence length="278" mass="30579">MSVREKETAIVTGGSRGIGLAIARKLASRGINVLIADVREELGRESAEQITKDFGVEAVFIRADMRSEDDIKAMVDKAVSLWGRLDWAANNAGVGEAMDDNEDHVTREGFDKLYEICQRGVWLCQKYEAEQMRKQEPRVPEGSYLNDKSYPQRGAIVNTASICGRMTNGMPAYTSAKHGVLGITRTGCLFYGKHGIRVNALSPGVVITPEYLDWKKDFVDDERFAEQASGYAKRCPMKRASDCEEQANVASFLLSGESSFVNGADIVCDGGLTAVFDR</sequence>